<dbReference type="Proteomes" id="UP000050465">
    <property type="component" value="Unassembled WGS sequence"/>
</dbReference>
<evidence type="ECO:0000313" key="1">
    <source>
        <dbReference type="EMBL" id="KPQ33130.1"/>
    </source>
</evidence>
<dbReference type="CDD" id="cd10912">
    <property type="entry name" value="PIN_YacP-like"/>
    <property type="match status" value="1"/>
</dbReference>
<gene>
    <name evidence="1" type="primary">yacP</name>
    <name evidence="1" type="ORF">HLUCCA11_19635</name>
</gene>
<name>A0A0N8KM97_9CYAN</name>
<reference evidence="1 2" key="1">
    <citation type="submission" date="2015-09" db="EMBL/GenBank/DDBJ databases">
        <title>Identification and resolution of microdiversity through metagenomic sequencing of parallel consortia.</title>
        <authorList>
            <person name="Nelson W.C."/>
            <person name="Romine M.F."/>
            <person name="Lindemann S.R."/>
        </authorList>
    </citation>
    <scope>NUCLEOTIDE SEQUENCE [LARGE SCALE GENOMIC DNA]</scope>
    <source>
        <strain evidence="1">Ana</strain>
    </source>
</reference>
<dbReference type="Pfam" id="PF05991">
    <property type="entry name" value="NYN_YacP"/>
    <property type="match status" value="1"/>
</dbReference>
<protein>
    <submittedName>
        <fullName evidence="1">Ribonuclease YacP</fullName>
    </submittedName>
</protein>
<dbReference type="InterPro" id="IPR010298">
    <property type="entry name" value="YacP-like"/>
</dbReference>
<accession>A0A0N8KM97</accession>
<dbReference type="PATRIC" id="fig|1666911.3.peg.2227"/>
<comment type="caution">
    <text evidence="1">The sequence shown here is derived from an EMBL/GenBank/DDBJ whole genome shotgun (WGS) entry which is preliminary data.</text>
</comment>
<dbReference type="STRING" id="1666911.HLUCCA11_19635"/>
<dbReference type="AlphaFoldDB" id="A0A0N8KM97"/>
<dbReference type="EMBL" id="LJZR01000038">
    <property type="protein sequence ID" value="KPQ33130.1"/>
    <property type="molecule type" value="Genomic_DNA"/>
</dbReference>
<evidence type="ECO:0000313" key="2">
    <source>
        <dbReference type="Proteomes" id="UP000050465"/>
    </source>
</evidence>
<organism evidence="1 2">
    <name type="scientific">Phormidesmis priestleyi Ana</name>
    <dbReference type="NCBI Taxonomy" id="1666911"/>
    <lineage>
        <taxon>Bacteria</taxon>
        <taxon>Bacillati</taxon>
        <taxon>Cyanobacteriota</taxon>
        <taxon>Cyanophyceae</taxon>
        <taxon>Leptolyngbyales</taxon>
        <taxon>Leptolyngbyaceae</taxon>
        <taxon>Phormidesmis</taxon>
    </lineage>
</organism>
<dbReference type="PANTHER" id="PTHR34547">
    <property type="entry name" value="YACP-LIKE NYN DOMAIN PROTEIN"/>
    <property type="match status" value="1"/>
</dbReference>
<sequence length="182" mass="20309">MADKPSQAILLVDGYNIIGAWANLIQLKEQRGLDAARETLVVALANYSAYQGYETWAVFDAYGQRTPASQEVITPYLSVHYTNFGQTADSYIERACAKFRKDARKFTQRLIVATSDSVHRQTVIGYGAEGISALHLESEVTRVGHRVKSRQKAAKKRSGRVFTSLKPDIQAQLSQMRLGKIE</sequence>
<proteinExistence type="predicted"/>
<dbReference type="PANTHER" id="PTHR34547:SF1">
    <property type="entry name" value="YACP-LIKE NYN DOMAIN PROTEIN"/>
    <property type="match status" value="1"/>
</dbReference>